<accession>A0A975YF79</accession>
<evidence type="ECO:0000313" key="6">
    <source>
        <dbReference type="Proteomes" id="UP000693972"/>
    </source>
</evidence>
<dbReference type="RefSeq" id="WP_257894009.1">
    <property type="nucleotide sequence ID" value="NZ_JAIMBW010000001.1"/>
</dbReference>
<dbReference type="InterPro" id="IPR028098">
    <property type="entry name" value="Glyco_trans_4-like_N"/>
</dbReference>
<feature type="region of interest" description="Disordered" evidence="1">
    <location>
        <begin position="1"/>
        <end position="26"/>
    </location>
</feature>
<dbReference type="InterPro" id="IPR050194">
    <property type="entry name" value="Glycosyltransferase_grp1"/>
</dbReference>
<evidence type="ECO:0000313" key="5">
    <source>
        <dbReference type="EMBL" id="QXL87096.1"/>
    </source>
</evidence>
<gene>
    <name evidence="5" type="ORF">KUL25_16920</name>
</gene>
<dbReference type="GO" id="GO:0016757">
    <property type="term" value="F:glycosyltransferase activity"/>
    <property type="evidence" value="ECO:0007669"/>
    <property type="project" value="UniProtKB-KW"/>
</dbReference>
<dbReference type="EMBL" id="JAIMBW010000001">
    <property type="protein sequence ID" value="MBY4894441.1"/>
    <property type="molecule type" value="Genomic_DNA"/>
</dbReference>
<dbReference type="SUPFAM" id="SSF48452">
    <property type="entry name" value="TPR-like"/>
    <property type="match status" value="1"/>
</dbReference>
<dbReference type="InterPro" id="IPR055259">
    <property type="entry name" value="YkvP/CgeB_Glyco_trans-like"/>
</dbReference>
<dbReference type="SUPFAM" id="SSF53756">
    <property type="entry name" value="UDP-Glycosyltransferase/glycogen phosphorylase"/>
    <property type="match status" value="2"/>
</dbReference>
<protein>
    <submittedName>
        <fullName evidence="5">Glycosyltransferase</fullName>
        <ecNumber evidence="5">2.4.-.-</ecNumber>
    </submittedName>
</protein>
<dbReference type="Pfam" id="PF13524">
    <property type="entry name" value="Glyco_trans_1_2"/>
    <property type="match status" value="1"/>
</dbReference>
<keyword evidence="5" id="KW-0808">Transferase</keyword>
<keyword evidence="5" id="KW-0328">Glycosyltransferase</keyword>
<evidence type="ECO:0000259" key="3">
    <source>
        <dbReference type="Pfam" id="PF13439"/>
    </source>
</evidence>
<proteinExistence type="predicted"/>
<feature type="domain" description="Spore protein YkvP/CgeB glycosyl transferase-like" evidence="4">
    <location>
        <begin position="655"/>
        <end position="786"/>
    </location>
</feature>
<evidence type="ECO:0000259" key="2">
    <source>
        <dbReference type="Pfam" id="PF00534"/>
    </source>
</evidence>
<dbReference type="InterPro" id="IPR011990">
    <property type="entry name" value="TPR-like_helical_dom_sf"/>
</dbReference>
<reference evidence="5 6" key="1">
    <citation type="submission" date="2021-07" db="EMBL/GenBank/DDBJ databases">
        <title>Karlodiniumbacter phycospheric gen. nov., sp. nov., a phycosphere bacterium isolated from karlodinium veneficum.</title>
        <authorList>
            <person name="Peng Y."/>
            <person name="Jiang L."/>
            <person name="Lee J."/>
        </authorList>
    </citation>
    <scope>NUCLEOTIDE SEQUENCE</scope>
    <source>
        <strain evidence="5 6">N5</strain>
    </source>
</reference>
<dbReference type="Pfam" id="PF13439">
    <property type="entry name" value="Glyco_transf_4"/>
    <property type="match status" value="1"/>
</dbReference>
<keyword evidence="6" id="KW-1185">Reference proteome</keyword>
<dbReference type="EC" id="2.4.-.-" evidence="5"/>
<name>A0A975YF79_9RHOB</name>
<organism evidence="5">
    <name type="scientific">Gymnodinialimonas phycosphaerae</name>
    <dbReference type="NCBI Taxonomy" id="2841589"/>
    <lineage>
        <taxon>Bacteria</taxon>
        <taxon>Pseudomonadati</taxon>
        <taxon>Pseudomonadota</taxon>
        <taxon>Alphaproteobacteria</taxon>
        <taxon>Rhodobacterales</taxon>
        <taxon>Paracoccaceae</taxon>
        <taxon>Gymnodinialimonas</taxon>
    </lineage>
</organism>
<dbReference type="InterPro" id="IPR001296">
    <property type="entry name" value="Glyco_trans_1"/>
</dbReference>
<dbReference type="PANTHER" id="PTHR45947:SF13">
    <property type="entry name" value="TRANSFERASE"/>
    <property type="match status" value="1"/>
</dbReference>
<dbReference type="Gene3D" id="3.40.50.2000">
    <property type="entry name" value="Glycogen Phosphorylase B"/>
    <property type="match status" value="3"/>
</dbReference>
<feature type="domain" description="Glycosyl transferase family 1" evidence="2">
    <location>
        <begin position="1025"/>
        <end position="1157"/>
    </location>
</feature>
<feature type="domain" description="Glycosyltransferase subfamily 4-like N-terminal" evidence="3">
    <location>
        <begin position="823"/>
        <end position="1005"/>
    </location>
</feature>
<dbReference type="AlphaFoldDB" id="A0A975YF79"/>
<dbReference type="EMBL" id="CP078073">
    <property type="protein sequence ID" value="QXL87096.1"/>
    <property type="molecule type" value="Genomic_DNA"/>
</dbReference>
<dbReference type="Proteomes" id="UP000693972">
    <property type="component" value="Unassembled WGS sequence"/>
</dbReference>
<evidence type="ECO:0000256" key="1">
    <source>
        <dbReference type="SAM" id="MobiDB-lite"/>
    </source>
</evidence>
<dbReference type="CDD" id="cd03823">
    <property type="entry name" value="GT4_ExpE7-like"/>
    <property type="match status" value="1"/>
</dbReference>
<sequence length="1193" mass="128218">MTGDMGAIDQAEATDVAQGPSGNLLTSQADRNNWRAWLAHACDDGGETPQAILARHPRANALQDGFSIGAYLAHNTDVAGAVDTPAEAAFHYLEFGIAEGRNGTPTRWSPDFVAHTLGHSLPPHLTAPQAAAELIARGVPAAEVMLDERDLWLLLGLHGPALADIFHHETYFAALDAAGMDLPAPDRISCIRHFVAVGLDAGIPAHPDHQLDEAFYAATLAELSLDGPATPLHWARIGLRANAHANARAAARAIFHVALPPDITATSGAHLARMLLHPMALVESLDLTNSVLRSFAIDLARARRQRGDIGTAEAVLAHILQIVPDDPRAAVDMAELIHGTRQVTREIALRAVAPPDFDNGENRVMLAKLHLDQGDYDAALTCASTLPVAALGDVAITTKVRALARTIIESLFRKLNKQLTTRPVAEVQDLLTRALALYAPTPDLLERAGPIRRVAILANDDLYQCKLYRADQKADQLRAQGLDVTTFLQSKDVAALRAQLPQFDAVIFQRTPALPDIADVMIDAAKQGLATFFDIDDLIFDAALFPPQLETYAGQITAQTHASLACGVPFFAAAARLCGAGIASTEPIREALAPLTITGTAFTHRNALGLAHHVAMKAAKRPKTDKLVLFYGSGTKAHKAEFSDILEPALARVLKERPGQVEIRLMGEFPDLSHLSPDDVTLMPPVWDFECYMAELSQADIALSVLARSPATDAKSEIKWMEPAMFAIPAVVSASPVMDGVIDNGATGITATDIESFASALLNLIDDEPLRLSIGHAAKAQVLRDYALPAMGAALVQNMQASRPAPKPKLLVVNVFYPPQALGGATRVVADNVSHLREHYGDEFEVDILTTLDGGKTAHEVQAVSHSGTRIWAITNDAAVPDHTMRDPVMDTRFETLLDRIAPDIVHVHCIQRLGAGIVDACRKRSIPYVLTLHDGWWVSSRQFIIDPYGAPCVHDFNAAPLTERVHIARRCITDAAAALAVSEPFAQLHRDAGLPNVQALSNGVSDLPKRLDQPAPDGRVRLGLIGGASRHKGYDILRAALTARAFENIDLIVSDHALPPGAKVHEVWNTTPVLRIPRQPQAQIGALYGRFDVLMAPSVWPESFGLVTREALALGLWVVASDRGAIGADIVEGENGHIVPVDDHRALTQVLSLIDADPARYTQAPSHRATLHTAAAQGDALAALYKDILGRA</sequence>
<evidence type="ECO:0000259" key="4">
    <source>
        <dbReference type="Pfam" id="PF13524"/>
    </source>
</evidence>
<dbReference type="PANTHER" id="PTHR45947">
    <property type="entry name" value="SULFOQUINOVOSYL TRANSFERASE SQD2"/>
    <property type="match status" value="1"/>
</dbReference>
<dbReference type="Pfam" id="PF00534">
    <property type="entry name" value="Glycos_transf_1"/>
    <property type="match status" value="1"/>
</dbReference>